<feature type="compositionally biased region" description="Basic and acidic residues" evidence="7">
    <location>
        <begin position="70"/>
        <end position="81"/>
    </location>
</feature>
<reference evidence="9" key="3">
    <citation type="submission" date="2025-09" db="UniProtKB">
        <authorList>
            <consortium name="Ensembl"/>
        </authorList>
    </citation>
    <scope>IDENTIFICATION</scope>
</reference>
<dbReference type="PANTHER" id="PTHR12801">
    <property type="entry name" value="RNA EXONUCLEASE REXO1 / RECO3 FAMILY MEMBER-RELATED"/>
    <property type="match status" value="1"/>
</dbReference>
<dbReference type="SUPFAM" id="SSF53098">
    <property type="entry name" value="Ribonuclease H-like"/>
    <property type="match status" value="1"/>
</dbReference>
<evidence type="ECO:0000256" key="1">
    <source>
        <dbReference type="ARBA" id="ARBA00004123"/>
    </source>
</evidence>
<dbReference type="GO" id="GO:0005634">
    <property type="term" value="C:nucleus"/>
    <property type="evidence" value="ECO:0007669"/>
    <property type="project" value="UniProtKB-SubCell"/>
</dbReference>
<evidence type="ECO:0000256" key="5">
    <source>
        <dbReference type="ARBA" id="ARBA00022839"/>
    </source>
</evidence>
<keyword evidence="4" id="KW-0378">Hydrolase</keyword>
<proteinExistence type="inferred from homology"/>
<dbReference type="InParanoid" id="H0XTK9"/>
<comment type="similarity">
    <text evidence="2">Belongs to the REXO1/REXO3 family.</text>
</comment>
<reference evidence="10" key="1">
    <citation type="submission" date="2011-03" db="EMBL/GenBank/DDBJ databases">
        <title>Version 3 of the genome sequence of Otolemur garnettii (Bushbaby).</title>
        <authorList>
            <consortium name="The Broad Institute Genome Sequencing Platform"/>
            <person name="Di Palma F."/>
            <person name="Johnson J."/>
            <person name="Lander E.S."/>
            <person name="Lindblad-Toh K."/>
            <person name="Jaffe D.B."/>
            <person name="Gnerre S."/>
            <person name="MacCallum I."/>
            <person name="Przybylski D."/>
            <person name="Ribeiro F.J."/>
            <person name="Burton J.N."/>
            <person name="Walker B.J."/>
            <person name="Sharpe T."/>
            <person name="Hall G."/>
        </authorList>
    </citation>
    <scope>NUCLEOTIDE SEQUENCE [LARGE SCALE GENOMIC DNA]</scope>
</reference>
<dbReference type="PANTHER" id="PTHR12801:SF152">
    <property type="entry name" value="EXONUCLEASE DOMAIN-CONTAINING PROTEIN"/>
    <property type="match status" value="1"/>
</dbReference>
<evidence type="ECO:0000256" key="3">
    <source>
        <dbReference type="ARBA" id="ARBA00022722"/>
    </source>
</evidence>
<evidence type="ECO:0000259" key="8">
    <source>
        <dbReference type="SMART" id="SM00479"/>
    </source>
</evidence>
<dbReference type="FunFam" id="3.30.420.10:FF:000021">
    <property type="entry name" value="RNA exonuclease 1 homolog"/>
    <property type="match status" value="1"/>
</dbReference>
<feature type="region of interest" description="Disordered" evidence="7">
    <location>
        <begin position="24"/>
        <end position="81"/>
    </location>
</feature>
<dbReference type="GeneTree" id="ENSGT00940000165347"/>
<dbReference type="SMART" id="SM00479">
    <property type="entry name" value="EXOIII"/>
    <property type="match status" value="1"/>
</dbReference>
<feature type="compositionally biased region" description="Basic and acidic residues" evidence="7">
    <location>
        <begin position="50"/>
        <end position="61"/>
    </location>
</feature>
<organism evidence="9 10">
    <name type="scientific">Otolemur garnettii</name>
    <name type="common">Small-eared galago</name>
    <name type="synonym">Garnett's greater bushbaby</name>
    <dbReference type="NCBI Taxonomy" id="30611"/>
    <lineage>
        <taxon>Eukaryota</taxon>
        <taxon>Metazoa</taxon>
        <taxon>Chordata</taxon>
        <taxon>Craniata</taxon>
        <taxon>Vertebrata</taxon>
        <taxon>Euteleostomi</taxon>
        <taxon>Mammalia</taxon>
        <taxon>Eutheria</taxon>
        <taxon>Euarchontoglires</taxon>
        <taxon>Primates</taxon>
        <taxon>Strepsirrhini</taxon>
        <taxon>Lorisiformes</taxon>
        <taxon>Galagidae</taxon>
        <taxon>Otolemur</taxon>
    </lineage>
</organism>
<dbReference type="InterPro" id="IPR012337">
    <property type="entry name" value="RNaseH-like_sf"/>
</dbReference>
<evidence type="ECO:0000256" key="2">
    <source>
        <dbReference type="ARBA" id="ARBA00006357"/>
    </source>
</evidence>
<accession>H0XTK9</accession>
<dbReference type="AlphaFoldDB" id="H0XTK9"/>
<dbReference type="InterPro" id="IPR031736">
    <property type="entry name" value="REXO1-like_dom"/>
</dbReference>
<dbReference type="InterPro" id="IPR036397">
    <property type="entry name" value="RNaseH_sf"/>
</dbReference>
<dbReference type="InterPro" id="IPR013520">
    <property type="entry name" value="Ribonucl_H"/>
</dbReference>
<dbReference type="EMBL" id="AAQR03013700">
    <property type="status" value="NOT_ANNOTATED_CDS"/>
    <property type="molecule type" value="Genomic_DNA"/>
</dbReference>
<evidence type="ECO:0000256" key="4">
    <source>
        <dbReference type="ARBA" id="ARBA00022801"/>
    </source>
</evidence>
<sequence>PLTALGSAMEELERINRKIESVRTKVDDKQKRLSTFTSAAGELTQSPRSSSKDTNVRKEFPENSLIPKGKWNESSKNDKQPQKYVMDLKCPETDLEYDPLLGSAELLGTFKAKEDDTDQQHFYHLKKSVDKDCHLALESQRPCVSPIRIKINLQESDEDDLIIDVPPVTTTSKKSKISGKEKKKIDKIEITTQVDDKLKPLASLMNTSRHVESNVNLHQVKTYVSKKGSFEDEEKYDFISEEGISCAPLSDKEILKERHYENYAKSKKHVKICDTHKKETESWCSPSQPPIFYSDESVDSNVLRMQGDNKKLTTFEGSKLGGFDSDKGLTDDDTSSDSDDTMKECLHIFNEFTENEAHKESMHVELSTLKIFMNASGKQEMLYYKNTSRRKKRIAHTAKFHVPTNKEIISPFRGPVLPLISHTGIIRAQQQAVQIKAAVKSGQAFIAATSEQKVILGFVTGIFVSVYVCLTFVIFKPLYPSEEKLKLFIAGNILILSTFNNSNSILDKMSKYKVPHQKRASATSESSSKVPDEVRQRYLNLFVERYFRVCKTEEEALNKAKIEEKAIYERCGSRNMYVNIAVNSLKKLREQDKILSGSSNDKTTGLKNYEKKNVITGVMLYTLLKDYLLTEEELRENNYPQPHPEKPGRILLNPGMTKSLLRDASKKICCRCGKIYGVTSSGKHSRIEECNYHFGRVLSHKVLSGLESRYSCCGGVLGSLGCQVAKLHVHDQKENLEGFVKTFVKVLPADGNPGVFAVNCEVCYTAKGLELTRVTVVDSSLHVVYDTFVKPDEEVIDYNTRFSGVVEDDLKNTTTSIRDVQAILLSLFSADTIIIGHSFEYSLYALKLIHSSLVDTSVMFPHRLGLPYKRSLRSLAADYLQRIIPDDEYLYCFGGHKSTENAKACMELVLWKVKEDLRGKK</sequence>
<dbReference type="Ensembl" id="ENSOGAT00000025058.1">
    <property type="protein sequence ID" value="ENSOGAP00000019451.1"/>
    <property type="gene ID" value="ENSOGAG00000032707.1"/>
</dbReference>
<dbReference type="Gene3D" id="3.30.420.10">
    <property type="entry name" value="Ribonuclease H-like superfamily/Ribonuclease H"/>
    <property type="match status" value="1"/>
</dbReference>
<dbReference type="GO" id="GO:0003676">
    <property type="term" value="F:nucleic acid binding"/>
    <property type="evidence" value="ECO:0007669"/>
    <property type="project" value="InterPro"/>
</dbReference>
<keyword evidence="3" id="KW-0540">Nuclease</keyword>
<reference evidence="9" key="2">
    <citation type="submission" date="2025-08" db="UniProtKB">
        <authorList>
            <consortium name="Ensembl"/>
        </authorList>
    </citation>
    <scope>IDENTIFICATION</scope>
</reference>
<evidence type="ECO:0000313" key="9">
    <source>
        <dbReference type="Ensembl" id="ENSOGAP00000019451.1"/>
    </source>
</evidence>
<evidence type="ECO:0000313" key="10">
    <source>
        <dbReference type="Proteomes" id="UP000005225"/>
    </source>
</evidence>
<evidence type="ECO:0000256" key="6">
    <source>
        <dbReference type="ARBA" id="ARBA00023242"/>
    </source>
</evidence>
<protein>
    <recommendedName>
        <fullName evidence="8">Exonuclease domain-containing protein</fullName>
    </recommendedName>
</protein>
<dbReference type="Pfam" id="PF15870">
    <property type="entry name" value="EloA-BP1"/>
    <property type="match status" value="1"/>
</dbReference>
<dbReference type="HOGENOM" id="CLU_006810_2_0_1"/>
<name>H0XTK9_OTOGA</name>
<dbReference type="CDD" id="cd06145">
    <property type="entry name" value="REX1_like"/>
    <property type="match status" value="1"/>
</dbReference>
<dbReference type="Proteomes" id="UP000005225">
    <property type="component" value="Unassembled WGS sequence"/>
</dbReference>
<keyword evidence="10" id="KW-1185">Reference proteome</keyword>
<dbReference type="eggNOG" id="KOG2248">
    <property type="taxonomic scope" value="Eukaryota"/>
</dbReference>
<keyword evidence="6" id="KW-0539">Nucleus</keyword>
<comment type="subcellular location">
    <subcellularLocation>
        <location evidence="1">Nucleus</location>
    </subcellularLocation>
</comment>
<dbReference type="InterPro" id="IPR047021">
    <property type="entry name" value="REXO1/3/4-like"/>
</dbReference>
<keyword evidence="5" id="KW-0269">Exonuclease</keyword>
<evidence type="ECO:0000256" key="7">
    <source>
        <dbReference type="SAM" id="MobiDB-lite"/>
    </source>
</evidence>
<feature type="compositionally biased region" description="Polar residues" evidence="7">
    <location>
        <begin position="33"/>
        <end position="49"/>
    </location>
</feature>
<dbReference type="STRING" id="30611.ENSOGAP00000019451"/>
<dbReference type="InterPro" id="IPR034922">
    <property type="entry name" value="REX1-like_exo"/>
</dbReference>
<feature type="domain" description="Exonuclease" evidence="8">
    <location>
        <begin position="754"/>
        <end position="918"/>
    </location>
</feature>
<dbReference type="GO" id="GO:0004527">
    <property type="term" value="F:exonuclease activity"/>
    <property type="evidence" value="ECO:0007669"/>
    <property type="project" value="UniProtKB-KW"/>
</dbReference>